<organism evidence="1 2">
    <name type="scientific">Couchioplanes caeruleus</name>
    <dbReference type="NCBI Taxonomy" id="56438"/>
    <lineage>
        <taxon>Bacteria</taxon>
        <taxon>Bacillati</taxon>
        <taxon>Actinomycetota</taxon>
        <taxon>Actinomycetes</taxon>
        <taxon>Micromonosporales</taxon>
        <taxon>Micromonosporaceae</taxon>
        <taxon>Couchioplanes</taxon>
    </lineage>
</organism>
<dbReference type="Pfam" id="PF19736">
    <property type="entry name" value="DUF6226"/>
    <property type="match status" value="1"/>
</dbReference>
<proteinExistence type="predicted"/>
<gene>
    <name evidence="1" type="ORF">EDD30_3516</name>
</gene>
<sequence>MKFCLIKRLRQHTVSVGKFEPSLDPYRCELTGRGRYQVLHDAAEELLDELAEQYVVDRRETKEPAGPGPYAEYVRTVRLIPRHPAAAPLSIAFTDFPGIVLRLGRWFVETLPRGEDGAEDPAELIADLRARTDAHVEGGLWERVRRGLTGSLRETRLIGRGLRISRREPVDNREARAARRDGFAAAVQWAPWPRRAPRDAGRP</sequence>
<reference evidence="1 2" key="1">
    <citation type="submission" date="2018-11" db="EMBL/GenBank/DDBJ databases">
        <title>Sequencing the genomes of 1000 actinobacteria strains.</title>
        <authorList>
            <person name="Klenk H.-P."/>
        </authorList>
    </citation>
    <scope>NUCLEOTIDE SEQUENCE [LARGE SCALE GENOMIC DNA]</scope>
    <source>
        <strain evidence="1 2">DSM 43634</strain>
    </source>
</reference>
<dbReference type="Proteomes" id="UP000271683">
    <property type="component" value="Unassembled WGS sequence"/>
</dbReference>
<evidence type="ECO:0000313" key="2">
    <source>
        <dbReference type="Proteomes" id="UP000271683"/>
    </source>
</evidence>
<name>A0A3N1GKD7_9ACTN</name>
<evidence type="ECO:0000313" key="1">
    <source>
        <dbReference type="EMBL" id="ROP30658.1"/>
    </source>
</evidence>
<dbReference type="AlphaFoldDB" id="A0A3N1GKD7"/>
<accession>A0A3N1GKD7</accession>
<dbReference type="EMBL" id="RJKL01000001">
    <property type="protein sequence ID" value="ROP30658.1"/>
    <property type="molecule type" value="Genomic_DNA"/>
</dbReference>
<comment type="caution">
    <text evidence="1">The sequence shown here is derived from an EMBL/GenBank/DDBJ whole genome shotgun (WGS) entry which is preliminary data.</text>
</comment>
<dbReference type="InterPro" id="IPR045773">
    <property type="entry name" value="DUF6226"/>
</dbReference>
<protein>
    <submittedName>
        <fullName evidence="1">Uncharacterized protein</fullName>
    </submittedName>
</protein>